<organism evidence="2 3">
    <name type="scientific">Catenuloplanes nepalensis</name>
    <dbReference type="NCBI Taxonomy" id="587533"/>
    <lineage>
        <taxon>Bacteria</taxon>
        <taxon>Bacillati</taxon>
        <taxon>Actinomycetota</taxon>
        <taxon>Actinomycetes</taxon>
        <taxon>Micromonosporales</taxon>
        <taxon>Micromonosporaceae</taxon>
        <taxon>Catenuloplanes</taxon>
    </lineage>
</organism>
<reference evidence="2 3" key="1">
    <citation type="submission" date="2023-07" db="EMBL/GenBank/DDBJ databases">
        <title>Sequencing the genomes of 1000 actinobacteria strains.</title>
        <authorList>
            <person name="Klenk H.-P."/>
        </authorList>
    </citation>
    <scope>NUCLEOTIDE SEQUENCE [LARGE SCALE GENOMIC DNA]</scope>
    <source>
        <strain evidence="2 3">DSM 44710</strain>
    </source>
</reference>
<protein>
    <submittedName>
        <fullName evidence="2">Uncharacterized protein</fullName>
    </submittedName>
</protein>
<sequence length="187" mass="19885">MFTRIRVTAAALAIAGALLAAVAPAAATQAAPATGRQVIQLSAAEAASVFKIAPGKPATRVNPAAVEYCFTHAPFDTVFYIPTNTDLFRQTTVTKPCYDRPRLVLTRLTADPTIETLQLNSNVSFGPGFAVDATDNFGNFPARTYVAISTQPFTYCPPDGTPCLGANFNVVAYVYGNGLVDADYYFT</sequence>
<evidence type="ECO:0000256" key="1">
    <source>
        <dbReference type="SAM" id="SignalP"/>
    </source>
</evidence>
<feature type="chain" id="PRO_5047493168" evidence="1">
    <location>
        <begin position="21"/>
        <end position="187"/>
    </location>
</feature>
<keyword evidence="3" id="KW-1185">Reference proteome</keyword>
<name>A0ABT9MZC6_9ACTN</name>
<dbReference type="Proteomes" id="UP001240984">
    <property type="component" value="Unassembled WGS sequence"/>
</dbReference>
<feature type="signal peptide" evidence="1">
    <location>
        <begin position="1"/>
        <end position="20"/>
    </location>
</feature>
<accession>A0ABT9MZC6</accession>
<evidence type="ECO:0000313" key="2">
    <source>
        <dbReference type="EMBL" id="MDP9796798.1"/>
    </source>
</evidence>
<evidence type="ECO:0000313" key="3">
    <source>
        <dbReference type="Proteomes" id="UP001240984"/>
    </source>
</evidence>
<keyword evidence="1" id="KW-0732">Signal</keyword>
<proteinExistence type="predicted"/>
<gene>
    <name evidence="2" type="ORF">J2S43_005310</name>
</gene>
<dbReference type="EMBL" id="JAUSRA010000001">
    <property type="protein sequence ID" value="MDP9796798.1"/>
    <property type="molecule type" value="Genomic_DNA"/>
</dbReference>
<dbReference type="RefSeq" id="WP_306833662.1">
    <property type="nucleotide sequence ID" value="NZ_JAUSRA010000001.1"/>
</dbReference>
<comment type="caution">
    <text evidence="2">The sequence shown here is derived from an EMBL/GenBank/DDBJ whole genome shotgun (WGS) entry which is preliminary data.</text>
</comment>